<comment type="subcellular location">
    <subcellularLocation>
        <location evidence="7">Cytoplasm</location>
    </subcellularLocation>
</comment>
<dbReference type="SMART" id="SM00650">
    <property type="entry name" value="rADc"/>
    <property type="match status" value="1"/>
</dbReference>
<evidence type="ECO:0000256" key="8">
    <source>
        <dbReference type="PROSITE-ProRule" id="PRU01026"/>
    </source>
</evidence>
<comment type="similarity">
    <text evidence="7">Belongs to the class I-like SAM-binding methyltransferase superfamily. rRNA adenine N(6)-methyltransferase family. RsmA subfamily.</text>
</comment>
<evidence type="ECO:0000313" key="11">
    <source>
        <dbReference type="Proteomes" id="UP001379533"/>
    </source>
</evidence>
<dbReference type="InterPro" id="IPR029063">
    <property type="entry name" value="SAM-dependent_MTases_sf"/>
</dbReference>
<evidence type="ECO:0000313" key="10">
    <source>
        <dbReference type="EMBL" id="WXA92499.1"/>
    </source>
</evidence>
<keyword evidence="1 7" id="KW-0963">Cytoplasm</keyword>
<dbReference type="Proteomes" id="UP001379533">
    <property type="component" value="Chromosome"/>
</dbReference>
<dbReference type="PROSITE" id="PS51689">
    <property type="entry name" value="SAM_RNA_A_N6_MT"/>
    <property type="match status" value="1"/>
</dbReference>
<gene>
    <name evidence="7 10" type="primary">rsmA</name>
    <name evidence="7" type="synonym">ksgA</name>
    <name evidence="10" type="ORF">LZC95_39375</name>
</gene>
<sequence length="281" mass="30154">MKDSRTLLRESGLAPKKSFGQNFLVDAHAVRSIACASVPDAEVGRAVVVELGAGLGALTSELAARARLLVAVERDRDLVPVLARTFGEAIERGSLELREADAKTVDLEGVFARASDGEPRVLCGNLPYQITGALIERAVQSATFIDRAVFMVQREVADRLLAAPGTKEYGALTVFTRAAFDVRKVLAVGRGSFFPAPEVTSTVVELAPCRPPRAAETNTFRALVKGAFGARRKTLRNAWSSLGSERIAAAAETSNIDLNVRGETLDVVDFARMARTLDGER</sequence>
<reference evidence="10 11" key="1">
    <citation type="submission" date="2021-12" db="EMBL/GenBank/DDBJ databases">
        <title>Discovery of the Pendulisporaceae a myxobacterial family with distinct sporulation behavior and unique specialized metabolism.</title>
        <authorList>
            <person name="Garcia R."/>
            <person name="Popoff A."/>
            <person name="Bader C.D."/>
            <person name="Loehr J."/>
            <person name="Walesch S."/>
            <person name="Walt C."/>
            <person name="Boldt J."/>
            <person name="Bunk B."/>
            <person name="Haeckl F.J.F.P.J."/>
            <person name="Gunesch A.P."/>
            <person name="Birkelbach J."/>
            <person name="Nuebel U."/>
            <person name="Pietschmann T."/>
            <person name="Bach T."/>
            <person name="Mueller R."/>
        </authorList>
    </citation>
    <scope>NUCLEOTIDE SEQUENCE [LARGE SCALE GENOMIC DNA]</scope>
    <source>
        <strain evidence="10 11">MSr12523</strain>
    </source>
</reference>
<evidence type="ECO:0000256" key="4">
    <source>
        <dbReference type="ARBA" id="ARBA00022679"/>
    </source>
</evidence>
<dbReference type="SUPFAM" id="SSF53335">
    <property type="entry name" value="S-adenosyl-L-methionine-dependent methyltransferases"/>
    <property type="match status" value="1"/>
</dbReference>
<feature type="domain" description="Ribosomal RNA adenine methylase transferase N-terminal" evidence="9">
    <location>
        <begin position="29"/>
        <end position="210"/>
    </location>
</feature>
<protein>
    <recommendedName>
        <fullName evidence="7">Ribosomal RNA small subunit methyltransferase A</fullName>
        <ecNumber evidence="7">2.1.1.182</ecNumber>
    </recommendedName>
    <alternativeName>
        <fullName evidence="7">16S rRNA (adenine(1518)-N(6)/adenine(1519)-N(6))-dimethyltransferase</fullName>
    </alternativeName>
    <alternativeName>
        <fullName evidence="7">16S rRNA dimethyladenosine transferase</fullName>
    </alternativeName>
    <alternativeName>
        <fullName evidence="7">16S rRNA dimethylase</fullName>
    </alternativeName>
    <alternativeName>
        <fullName evidence="7">S-adenosylmethionine-6-N', N'-adenosyl(rRNA) dimethyltransferase</fullName>
    </alternativeName>
</protein>
<dbReference type="NCBIfam" id="TIGR00755">
    <property type="entry name" value="ksgA"/>
    <property type="match status" value="1"/>
</dbReference>
<dbReference type="Gene3D" id="1.10.8.100">
    <property type="entry name" value="Ribosomal RNA adenine dimethylase-like, domain 2"/>
    <property type="match status" value="1"/>
</dbReference>
<evidence type="ECO:0000256" key="1">
    <source>
        <dbReference type="ARBA" id="ARBA00022490"/>
    </source>
</evidence>
<evidence type="ECO:0000259" key="9">
    <source>
        <dbReference type="SMART" id="SM00650"/>
    </source>
</evidence>
<dbReference type="PANTHER" id="PTHR11727:SF7">
    <property type="entry name" value="DIMETHYLADENOSINE TRANSFERASE-RELATED"/>
    <property type="match status" value="1"/>
</dbReference>
<feature type="binding site" evidence="7 8">
    <location>
        <position position="52"/>
    </location>
    <ligand>
        <name>S-adenosyl-L-methionine</name>
        <dbReference type="ChEBI" id="CHEBI:59789"/>
    </ligand>
</feature>
<dbReference type="Pfam" id="PF00398">
    <property type="entry name" value="RrnaAD"/>
    <property type="match status" value="1"/>
</dbReference>
<dbReference type="InterPro" id="IPR001737">
    <property type="entry name" value="KsgA/Erm"/>
</dbReference>
<keyword evidence="3 7" id="KW-0489">Methyltransferase</keyword>
<evidence type="ECO:0000256" key="2">
    <source>
        <dbReference type="ARBA" id="ARBA00022552"/>
    </source>
</evidence>
<evidence type="ECO:0000256" key="6">
    <source>
        <dbReference type="ARBA" id="ARBA00022884"/>
    </source>
</evidence>
<feature type="binding site" evidence="7 8">
    <location>
        <position position="22"/>
    </location>
    <ligand>
        <name>S-adenosyl-L-methionine</name>
        <dbReference type="ChEBI" id="CHEBI:59789"/>
    </ligand>
</feature>
<dbReference type="PROSITE" id="PS01131">
    <property type="entry name" value="RRNA_A_DIMETH"/>
    <property type="match status" value="1"/>
</dbReference>
<feature type="binding site" evidence="7 8">
    <location>
        <position position="73"/>
    </location>
    <ligand>
        <name>S-adenosyl-L-methionine</name>
        <dbReference type="ChEBI" id="CHEBI:59789"/>
    </ligand>
</feature>
<dbReference type="GO" id="GO:0052908">
    <property type="term" value="F:16S rRNA (adenine(1518)-N(6)/adenine(1519)-N(6))-dimethyltransferase activity"/>
    <property type="evidence" value="ECO:0007669"/>
    <property type="project" value="UniProtKB-EC"/>
</dbReference>
<name>A0ABZ2K6R0_9BACT</name>
<dbReference type="RefSeq" id="WP_394843101.1">
    <property type="nucleotide sequence ID" value="NZ_CP089982.1"/>
</dbReference>
<comment type="function">
    <text evidence="7">Specifically dimethylates two adjacent adenosines (A1518 and A1519) in the loop of a conserved hairpin near the 3'-end of 16S rRNA in the 30S particle. May play a critical role in biogenesis of 30S subunits.</text>
</comment>
<dbReference type="EC" id="2.1.1.182" evidence="7"/>
<keyword evidence="2 7" id="KW-0698">rRNA processing</keyword>
<dbReference type="Gene3D" id="3.40.50.150">
    <property type="entry name" value="Vaccinia Virus protein VP39"/>
    <property type="match status" value="1"/>
</dbReference>
<feature type="binding site" evidence="7 8">
    <location>
        <position position="101"/>
    </location>
    <ligand>
        <name>S-adenosyl-L-methionine</name>
        <dbReference type="ChEBI" id="CHEBI:59789"/>
    </ligand>
</feature>
<dbReference type="HAMAP" id="MF_00607">
    <property type="entry name" value="16SrRNA_methyltr_A"/>
    <property type="match status" value="1"/>
</dbReference>
<feature type="binding site" evidence="7 8">
    <location>
        <position position="125"/>
    </location>
    <ligand>
        <name>S-adenosyl-L-methionine</name>
        <dbReference type="ChEBI" id="CHEBI:59789"/>
    </ligand>
</feature>
<accession>A0ABZ2K6R0</accession>
<evidence type="ECO:0000256" key="7">
    <source>
        <dbReference type="HAMAP-Rule" id="MF_00607"/>
    </source>
</evidence>
<proteinExistence type="inferred from homology"/>
<feature type="binding site" evidence="7 8">
    <location>
        <position position="24"/>
    </location>
    <ligand>
        <name>S-adenosyl-L-methionine</name>
        <dbReference type="ChEBI" id="CHEBI:59789"/>
    </ligand>
</feature>
<dbReference type="InterPro" id="IPR011530">
    <property type="entry name" value="rRNA_adenine_dimethylase"/>
</dbReference>
<dbReference type="EMBL" id="CP089982">
    <property type="protein sequence ID" value="WXA92499.1"/>
    <property type="molecule type" value="Genomic_DNA"/>
</dbReference>
<dbReference type="PANTHER" id="PTHR11727">
    <property type="entry name" value="DIMETHYLADENOSINE TRANSFERASE"/>
    <property type="match status" value="1"/>
</dbReference>
<keyword evidence="4 7" id="KW-0808">Transferase</keyword>
<keyword evidence="6 7" id="KW-0694">RNA-binding</keyword>
<dbReference type="InterPro" id="IPR020598">
    <property type="entry name" value="rRNA_Ade_methylase_Trfase_N"/>
</dbReference>
<evidence type="ECO:0000256" key="5">
    <source>
        <dbReference type="ARBA" id="ARBA00022691"/>
    </source>
</evidence>
<dbReference type="InterPro" id="IPR020596">
    <property type="entry name" value="rRNA_Ade_Mease_Trfase_CS"/>
</dbReference>
<comment type="catalytic activity">
    <reaction evidence="7">
        <text>adenosine(1518)/adenosine(1519) in 16S rRNA + 4 S-adenosyl-L-methionine = N(6)-dimethyladenosine(1518)/N(6)-dimethyladenosine(1519) in 16S rRNA + 4 S-adenosyl-L-homocysteine + 4 H(+)</text>
        <dbReference type="Rhea" id="RHEA:19609"/>
        <dbReference type="Rhea" id="RHEA-COMP:10232"/>
        <dbReference type="Rhea" id="RHEA-COMP:10233"/>
        <dbReference type="ChEBI" id="CHEBI:15378"/>
        <dbReference type="ChEBI" id="CHEBI:57856"/>
        <dbReference type="ChEBI" id="CHEBI:59789"/>
        <dbReference type="ChEBI" id="CHEBI:74411"/>
        <dbReference type="ChEBI" id="CHEBI:74493"/>
        <dbReference type="EC" id="2.1.1.182"/>
    </reaction>
</comment>
<keyword evidence="11" id="KW-1185">Reference proteome</keyword>
<evidence type="ECO:0000256" key="3">
    <source>
        <dbReference type="ARBA" id="ARBA00022603"/>
    </source>
</evidence>
<dbReference type="InterPro" id="IPR023165">
    <property type="entry name" value="rRNA_Ade_diMease-like_C"/>
</dbReference>
<keyword evidence="5 7" id="KW-0949">S-adenosyl-L-methionine</keyword>
<organism evidence="10 11">
    <name type="scientific">Pendulispora brunnea</name>
    <dbReference type="NCBI Taxonomy" id="2905690"/>
    <lineage>
        <taxon>Bacteria</taxon>
        <taxon>Pseudomonadati</taxon>
        <taxon>Myxococcota</taxon>
        <taxon>Myxococcia</taxon>
        <taxon>Myxococcales</taxon>
        <taxon>Sorangiineae</taxon>
        <taxon>Pendulisporaceae</taxon>
        <taxon>Pendulispora</taxon>
    </lineage>
</organism>